<keyword evidence="1" id="KW-0812">Transmembrane</keyword>
<keyword evidence="1" id="KW-0472">Membrane</keyword>
<feature type="transmembrane region" description="Helical" evidence="1">
    <location>
        <begin position="205"/>
        <end position="229"/>
    </location>
</feature>
<feature type="transmembrane region" description="Helical" evidence="1">
    <location>
        <begin position="249"/>
        <end position="270"/>
    </location>
</feature>
<dbReference type="RefSeq" id="WP_108692636.1">
    <property type="nucleotide sequence ID" value="NZ_QCYH01000007.1"/>
</dbReference>
<feature type="transmembrane region" description="Helical" evidence="1">
    <location>
        <begin position="126"/>
        <end position="146"/>
    </location>
</feature>
<dbReference type="Proteomes" id="UP000244446">
    <property type="component" value="Unassembled WGS sequence"/>
</dbReference>
<sequence length="278" mass="29280">MKRAAWIASAALLSALCIAVVLNDLPTLLGNPLAVDRSVILFGFLTMITVIVSLLSIAVPISAAIWLSAAIGTTSLQGVIIVLAVAIVGVSVFAAGDVSIPYSDHYAYALYTLVFAITFRRAPGGLRIWGGILAAFWISPFVFAWAPELVRASLIDYAPSRLNAYMAVFAQVPPPPQPTPLIPLLFAAMLVFSTAGAAHAARWLAVALGATALAYASIPAFGLFVFSPVQSFDVLRTGALSASGALMSVFLWAVLFIAPFAMTLLSVRLYRVSAPRPA</sequence>
<gene>
    <name evidence="2" type="ORF">DC366_12920</name>
</gene>
<protein>
    <submittedName>
        <fullName evidence="2">Uncharacterized protein</fullName>
    </submittedName>
</protein>
<dbReference type="AlphaFoldDB" id="A0A2T7G590"/>
<dbReference type="EMBL" id="QCYH01000007">
    <property type="protein sequence ID" value="PVA09589.1"/>
    <property type="molecule type" value="Genomic_DNA"/>
</dbReference>
<evidence type="ECO:0000256" key="1">
    <source>
        <dbReference type="SAM" id="Phobius"/>
    </source>
</evidence>
<evidence type="ECO:0000313" key="3">
    <source>
        <dbReference type="Proteomes" id="UP000244446"/>
    </source>
</evidence>
<keyword evidence="3" id="KW-1185">Reference proteome</keyword>
<keyword evidence="1" id="KW-1133">Transmembrane helix</keyword>
<proteinExistence type="predicted"/>
<reference evidence="2 3" key="1">
    <citation type="submission" date="2018-04" db="EMBL/GenBank/DDBJ databases">
        <title>Pelagivirga bohaiensis gen. nov., sp. nov., a bacterium isolated from the Bohai Sea.</title>
        <authorList>
            <person name="Ji X."/>
        </authorList>
    </citation>
    <scope>NUCLEOTIDE SEQUENCE [LARGE SCALE GENOMIC DNA]</scope>
    <source>
        <strain evidence="2 3">BH-SD19</strain>
    </source>
</reference>
<feature type="transmembrane region" description="Helical" evidence="1">
    <location>
        <begin position="181"/>
        <end position="198"/>
    </location>
</feature>
<comment type="caution">
    <text evidence="2">The sequence shown here is derived from an EMBL/GenBank/DDBJ whole genome shotgun (WGS) entry which is preliminary data.</text>
</comment>
<organism evidence="2 3">
    <name type="scientific">Pelagivirga sediminicola</name>
    <dbReference type="NCBI Taxonomy" id="2170575"/>
    <lineage>
        <taxon>Bacteria</taxon>
        <taxon>Pseudomonadati</taxon>
        <taxon>Pseudomonadota</taxon>
        <taxon>Alphaproteobacteria</taxon>
        <taxon>Rhodobacterales</taxon>
        <taxon>Paracoccaceae</taxon>
        <taxon>Pelagivirga</taxon>
    </lineage>
</organism>
<feature type="transmembrane region" description="Helical" evidence="1">
    <location>
        <begin position="102"/>
        <end position="119"/>
    </location>
</feature>
<dbReference type="OrthoDB" id="9849287at2"/>
<name>A0A2T7G590_9RHOB</name>
<evidence type="ECO:0000313" key="2">
    <source>
        <dbReference type="EMBL" id="PVA09589.1"/>
    </source>
</evidence>
<feature type="transmembrane region" description="Helical" evidence="1">
    <location>
        <begin position="39"/>
        <end position="67"/>
    </location>
</feature>
<accession>A0A2T7G590</accession>